<comment type="caution">
    <text evidence="5">The sequence shown here is derived from an EMBL/GenBank/DDBJ whole genome shotgun (WGS) entry which is preliminary data.</text>
</comment>
<keyword evidence="2" id="KW-0812">Transmembrane</keyword>
<feature type="coiled-coil region" evidence="1">
    <location>
        <begin position="571"/>
        <end position="628"/>
    </location>
</feature>
<dbReference type="Proteomes" id="UP000664417">
    <property type="component" value="Unassembled WGS sequence"/>
</dbReference>
<gene>
    <name evidence="5" type="ORF">J3U88_00940</name>
</gene>
<feature type="transmembrane region" description="Helical" evidence="2">
    <location>
        <begin position="7"/>
        <end position="24"/>
    </location>
</feature>
<reference evidence="5" key="1">
    <citation type="submission" date="2021-03" db="EMBL/GenBank/DDBJ databases">
        <authorList>
            <person name="Wang G."/>
        </authorList>
    </citation>
    <scope>NUCLEOTIDE SEQUENCE</scope>
    <source>
        <strain evidence="5">KCTC 12899</strain>
    </source>
</reference>
<keyword evidence="2" id="KW-1133">Transmembrane helix</keyword>
<evidence type="ECO:0000259" key="4">
    <source>
        <dbReference type="Pfam" id="PF23357"/>
    </source>
</evidence>
<dbReference type="EMBL" id="JAFREP010000001">
    <property type="protein sequence ID" value="MBO1317005.1"/>
    <property type="molecule type" value="Genomic_DNA"/>
</dbReference>
<keyword evidence="6" id="KW-1185">Reference proteome</keyword>
<organism evidence="5 6">
    <name type="scientific">Acanthopleuribacter pedis</name>
    <dbReference type="NCBI Taxonomy" id="442870"/>
    <lineage>
        <taxon>Bacteria</taxon>
        <taxon>Pseudomonadati</taxon>
        <taxon>Acidobacteriota</taxon>
        <taxon>Holophagae</taxon>
        <taxon>Acanthopleuribacterales</taxon>
        <taxon>Acanthopleuribacteraceae</taxon>
        <taxon>Acanthopleuribacter</taxon>
    </lineage>
</organism>
<feature type="transmembrane region" description="Helical" evidence="2">
    <location>
        <begin position="638"/>
        <end position="662"/>
    </location>
</feature>
<dbReference type="AlphaFoldDB" id="A0A8J7QEQ7"/>
<name>A0A8J7QEQ7_9BACT</name>
<proteinExistence type="predicted"/>
<accession>A0A8J7QEQ7</accession>
<dbReference type="RefSeq" id="WP_207856241.1">
    <property type="nucleotide sequence ID" value="NZ_JAFREP010000001.1"/>
</dbReference>
<evidence type="ECO:0000256" key="1">
    <source>
        <dbReference type="SAM" id="Coils"/>
    </source>
</evidence>
<feature type="domain" description="DUF7088" evidence="4">
    <location>
        <begin position="36"/>
        <end position="144"/>
    </location>
</feature>
<dbReference type="InterPro" id="IPR055396">
    <property type="entry name" value="DUF7088"/>
</dbReference>
<evidence type="ECO:0000259" key="3">
    <source>
        <dbReference type="Pfam" id="PF09822"/>
    </source>
</evidence>
<keyword evidence="2" id="KW-0472">Membrane</keyword>
<evidence type="ECO:0000256" key="2">
    <source>
        <dbReference type="SAM" id="Phobius"/>
    </source>
</evidence>
<dbReference type="Pfam" id="PF09822">
    <property type="entry name" value="ABC_transp_aux"/>
    <property type="match status" value="1"/>
</dbReference>
<keyword evidence="1" id="KW-0175">Coiled coil</keyword>
<evidence type="ECO:0000313" key="6">
    <source>
        <dbReference type="Proteomes" id="UP000664417"/>
    </source>
</evidence>
<dbReference type="Pfam" id="PF23357">
    <property type="entry name" value="DUF7088"/>
    <property type="match status" value="1"/>
</dbReference>
<dbReference type="InterPro" id="IPR019196">
    <property type="entry name" value="ABC_transp_unknown"/>
</dbReference>
<sequence>MKNNRPITILFIALITIFSVHLIYNHTQGVRLDLTETKLYSLTEGTHQILEKMQNEGVKPIEVRLYFSHTAGKSLPQMIKGFVTYENYIRNLLKEYERYGNGKIKVSFIDPVPDSDEAQDATDFGLDGKPINQYGDLFFFGMVFQTQTGSRDIIEFMSPDKQETIEYEISKRIYNLIWPTKKRIGIVSGVEPLPDNNPYMNQLLQAQGKAPSQPWSSMEVLKEQYDVKLVDAEAEQYSKEDYDLLMIIHPRDFSQKQLWAINEWVVTGGNTMLFLDPYSIEDQPEQNPQNPWAAIQYKPASSLNPLTDAWGLRRPEDQFVVDYELGAKRMVDRRGHAQKVITDLSIEDKHMAAVANPDIPITNGLSNLRFFLAGPLEKTDKATAEFTPILKTTAAGGTLTILPGFSQGGDTLHFTDLNTPTKFLDQYNASEEEIVLAYLIKGRLADAFPEGLEFPKEAPKPPPGMPPGMQMPVPEDAEMVKKEAIDPATHADASVLVFSDVDFITDQLAFQRSFFGLAAANDNYKVLLNSVDYLLGAKELMNVRSKQRIKRPFELFDQIEAQADSEMLEQERKIRTEIEQFENDLREKQRGINEKNAALLQKKLQDEIDTLNAKINDGNRELREIRKQKRARLEGVEFWVRGSMIGAVPLFVCIFGLANVVSRRNKRNIQGR</sequence>
<protein>
    <submittedName>
        <fullName evidence="5">Gldg family protein</fullName>
    </submittedName>
</protein>
<evidence type="ECO:0000313" key="5">
    <source>
        <dbReference type="EMBL" id="MBO1317005.1"/>
    </source>
</evidence>
<feature type="domain" description="ABC-type uncharacterised transport system" evidence="3">
    <location>
        <begin position="181"/>
        <end position="516"/>
    </location>
</feature>